<organism evidence="7 8">
    <name type="scientific">Glacieibacterium arshaanense</name>
    <dbReference type="NCBI Taxonomy" id="2511025"/>
    <lineage>
        <taxon>Bacteria</taxon>
        <taxon>Pseudomonadati</taxon>
        <taxon>Pseudomonadota</taxon>
        <taxon>Alphaproteobacteria</taxon>
        <taxon>Sphingomonadales</taxon>
        <taxon>Sphingosinicellaceae</taxon>
        <taxon>Glacieibacterium</taxon>
    </lineage>
</organism>
<reference evidence="7 8" key="1">
    <citation type="submission" date="2019-02" db="EMBL/GenBank/DDBJ databases">
        <title>Polymorphobacter sp. isolated from the lake at the Tibet of China.</title>
        <authorList>
            <person name="Li A."/>
        </authorList>
    </citation>
    <scope>NUCLEOTIDE SEQUENCE [LARGE SCALE GENOMIC DNA]</scope>
    <source>
        <strain evidence="7 8">DJ1R-1</strain>
    </source>
</reference>
<evidence type="ECO:0000256" key="4">
    <source>
        <dbReference type="SAM" id="SignalP"/>
    </source>
</evidence>
<evidence type="ECO:0000256" key="1">
    <source>
        <dbReference type="ARBA" id="ARBA00022670"/>
    </source>
</evidence>
<dbReference type="EMBL" id="SIHO01000001">
    <property type="protein sequence ID" value="TFU05714.1"/>
    <property type="molecule type" value="Genomic_DNA"/>
</dbReference>
<keyword evidence="4" id="KW-0732">Signal</keyword>
<dbReference type="Gene3D" id="2.130.10.120">
    <property type="entry name" value="Prolyl oligopeptidase, N-terminal domain"/>
    <property type="match status" value="1"/>
</dbReference>
<keyword evidence="8" id="KW-1185">Reference proteome</keyword>
<evidence type="ECO:0000256" key="3">
    <source>
        <dbReference type="ARBA" id="ARBA00022825"/>
    </source>
</evidence>
<feature type="chain" id="PRO_5021213631" evidence="4">
    <location>
        <begin position="20"/>
        <end position="695"/>
    </location>
</feature>
<evidence type="ECO:0000259" key="5">
    <source>
        <dbReference type="Pfam" id="PF00326"/>
    </source>
</evidence>
<dbReference type="Pfam" id="PF00326">
    <property type="entry name" value="Peptidase_S9"/>
    <property type="match status" value="1"/>
</dbReference>
<dbReference type="InterPro" id="IPR001375">
    <property type="entry name" value="Peptidase_S9_cat"/>
</dbReference>
<dbReference type="GO" id="GO:0004252">
    <property type="term" value="F:serine-type endopeptidase activity"/>
    <property type="evidence" value="ECO:0007669"/>
    <property type="project" value="InterPro"/>
</dbReference>
<evidence type="ECO:0000313" key="8">
    <source>
        <dbReference type="Proteomes" id="UP000297737"/>
    </source>
</evidence>
<feature type="domain" description="Peptidase S9 prolyl oligopeptidase catalytic" evidence="5">
    <location>
        <begin position="489"/>
        <end position="691"/>
    </location>
</feature>
<dbReference type="InterPro" id="IPR002470">
    <property type="entry name" value="Peptidase_S9A"/>
</dbReference>
<proteinExistence type="predicted"/>
<dbReference type="Gene3D" id="3.40.50.1820">
    <property type="entry name" value="alpha/beta hydrolase"/>
    <property type="match status" value="1"/>
</dbReference>
<dbReference type="Proteomes" id="UP000297737">
    <property type="component" value="Unassembled WGS sequence"/>
</dbReference>
<dbReference type="InterPro" id="IPR029058">
    <property type="entry name" value="AB_hydrolase_fold"/>
</dbReference>
<dbReference type="Pfam" id="PF02897">
    <property type="entry name" value="Peptidase_S9_N"/>
    <property type="match status" value="1"/>
</dbReference>
<feature type="domain" description="Peptidase S9A N-terminal" evidence="6">
    <location>
        <begin position="18"/>
        <end position="412"/>
    </location>
</feature>
<feature type="signal peptide" evidence="4">
    <location>
        <begin position="1"/>
        <end position="19"/>
    </location>
</feature>
<dbReference type="SUPFAM" id="SSF50993">
    <property type="entry name" value="Peptidase/esterase 'gauge' domain"/>
    <property type="match status" value="1"/>
</dbReference>
<evidence type="ECO:0000256" key="2">
    <source>
        <dbReference type="ARBA" id="ARBA00022801"/>
    </source>
</evidence>
<evidence type="ECO:0000313" key="7">
    <source>
        <dbReference type="EMBL" id="TFU05714.1"/>
    </source>
</evidence>
<dbReference type="PANTHER" id="PTHR42881:SF13">
    <property type="entry name" value="PROLYL ENDOPEPTIDASE"/>
    <property type="match status" value="1"/>
</dbReference>
<name>A0A4Y9EQ47_9SPHN</name>
<dbReference type="GO" id="GO:0006508">
    <property type="term" value="P:proteolysis"/>
    <property type="evidence" value="ECO:0007669"/>
    <property type="project" value="UniProtKB-KW"/>
</dbReference>
<dbReference type="SUPFAM" id="SSF53474">
    <property type="entry name" value="alpha/beta-Hydrolases"/>
    <property type="match status" value="1"/>
</dbReference>
<sequence length="695" mass="74209">MRILLALAAAPLIASAAQAADPNAYLEEVEGPAAIAQVKAWNAETLKVLTATPGFDANRTRARALLEDDKRIATPDAVQGGQVLNIWRDAANPRGLWRTASLDSFKAGTPAWRVLIDVDALGKAEHKSWVWEGAVCRAPAYDRCMVALADGGTDAHVWREFDVVHGHFVDGGFALPAAKANVAWAGNDALYVATDFGKDSLTTSGYPRIVKRWTRGLPLSTATLVAQGKPTDVGVAANVIVDGDKQWPLVVRRLDFYHTEVSHIAPNGKLVRSPLPIDAEIEDIVDGRMIAKLITPLGAIPAGALVDYDVAALLAGKPAPIAPVFVPAASQSVEQVSGGASVLWVKLLDDVSGKLLALRRGGDGTWAQTPVPLAANATVHLDAVGGTSPLAFATVEGLLLPPTLYAVTPATTPQLVQQLPARFDASTMQVEQRFAKSKDGTRVPYFLVRKKGSTGPVPALVHAYGGFRAAQTPTYLVEQPYRAGPVALFWVEAGNAYVLANIRGGSEYGPAWHKAGLREKRQNVFDDLHAVAEDLVATGVSAKGHIAISGRSNGGLLVGVAMEQRPDLYGAVVMGSPLIDMQRYSHLLAGASWMGEYGDPDVPADWAFISAYSPYQNLKRGVKYPAPYIYTSTKDDRVHPGHARKFAAKLAEFGDPFFYSEALEGGHAAGADRIEDAQRAALIFAYLQRQLPAAH</sequence>
<dbReference type="GO" id="GO:0070012">
    <property type="term" value="F:oligopeptidase activity"/>
    <property type="evidence" value="ECO:0007669"/>
    <property type="project" value="TreeGrafter"/>
</dbReference>
<evidence type="ECO:0000259" key="6">
    <source>
        <dbReference type="Pfam" id="PF02897"/>
    </source>
</evidence>
<keyword evidence="1" id="KW-0645">Protease</keyword>
<gene>
    <name evidence="7" type="ORF">EUV02_01405</name>
</gene>
<dbReference type="OrthoDB" id="9801421at2"/>
<dbReference type="PANTHER" id="PTHR42881">
    <property type="entry name" value="PROLYL ENDOPEPTIDASE"/>
    <property type="match status" value="1"/>
</dbReference>
<dbReference type="GO" id="GO:0005829">
    <property type="term" value="C:cytosol"/>
    <property type="evidence" value="ECO:0007669"/>
    <property type="project" value="TreeGrafter"/>
</dbReference>
<dbReference type="InterPro" id="IPR051167">
    <property type="entry name" value="Prolyl_oligopep/macrocyclase"/>
</dbReference>
<dbReference type="AlphaFoldDB" id="A0A4Y9EQ47"/>
<protein>
    <submittedName>
        <fullName evidence="7">S9 family peptidase</fullName>
    </submittedName>
</protein>
<keyword evidence="3" id="KW-0720">Serine protease</keyword>
<keyword evidence="2" id="KW-0378">Hydrolase</keyword>
<dbReference type="PRINTS" id="PR00862">
    <property type="entry name" value="PROLIGOPTASE"/>
</dbReference>
<dbReference type="RefSeq" id="WP_135244439.1">
    <property type="nucleotide sequence ID" value="NZ_SIHO01000001.1"/>
</dbReference>
<dbReference type="InterPro" id="IPR023302">
    <property type="entry name" value="Pept_S9A_N"/>
</dbReference>
<comment type="caution">
    <text evidence="7">The sequence shown here is derived from an EMBL/GenBank/DDBJ whole genome shotgun (WGS) entry which is preliminary data.</text>
</comment>
<accession>A0A4Y9EQ47</accession>